<comment type="cofactor">
    <cofactor evidence="1">
        <name>Mg(2+)</name>
        <dbReference type="ChEBI" id="CHEBI:18420"/>
    </cofactor>
</comment>
<evidence type="ECO:0000256" key="4">
    <source>
        <dbReference type="ARBA" id="ARBA00023239"/>
    </source>
</evidence>
<dbReference type="PANTHER" id="PTHR31225:SF0">
    <property type="entry name" value="S-(+)-LINALOOL SYNTHASE, CHLOROPLASTIC"/>
    <property type="match status" value="1"/>
</dbReference>
<keyword evidence="4" id="KW-0456">Lyase</keyword>
<reference evidence="8" key="1">
    <citation type="submission" date="2024-06" db="EMBL/GenBank/DDBJ databases">
        <authorList>
            <person name="Ryan C."/>
        </authorList>
    </citation>
    <scope>NUCLEOTIDE SEQUENCE [LARGE SCALE GENOMIC DNA]</scope>
</reference>
<evidence type="ECO:0000313" key="7">
    <source>
        <dbReference type="EMBL" id="CAL4890365.1"/>
    </source>
</evidence>
<dbReference type="Pfam" id="PF03936">
    <property type="entry name" value="Terpene_synth_C"/>
    <property type="match status" value="1"/>
</dbReference>
<accession>A0ABC8VGF9</accession>
<dbReference type="GO" id="GO:0046872">
    <property type="term" value="F:metal ion binding"/>
    <property type="evidence" value="ECO:0007669"/>
    <property type="project" value="UniProtKB-KW"/>
</dbReference>
<dbReference type="AlphaFoldDB" id="A0ABC8VGF9"/>
<dbReference type="SUPFAM" id="SSF48239">
    <property type="entry name" value="Terpenoid cyclases/Protein prenyltransferases"/>
    <property type="match status" value="1"/>
</dbReference>
<dbReference type="SFLD" id="SFLDS00005">
    <property type="entry name" value="Isoprenoid_Synthase_Type_I"/>
    <property type="match status" value="1"/>
</dbReference>
<dbReference type="PANTHER" id="PTHR31225">
    <property type="entry name" value="OS04G0344100 PROTEIN-RELATED"/>
    <property type="match status" value="1"/>
</dbReference>
<dbReference type="InterPro" id="IPR001906">
    <property type="entry name" value="Terpene_synth_N"/>
</dbReference>
<feature type="domain" description="Terpene synthase N-terminal" evidence="5">
    <location>
        <begin position="63"/>
        <end position="207"/>
    </location>
</feature>
<dbReference type="InterPro" id="IPR008930">
    <property type="entry name" value="Terpenoid_cyclase/PrenylTrfase"/>
</dbReference>
<feature type="domain" description="Terpene synthase metal-binding" evidence="6">
    <location>
        <begin position="265"/>
        <end position="504"/>
    </location>
</feature>
<keyword evidence="2" id="KW-0479">Metal-binding</keyword>
<gene>
    <name evidence="7" type="ORF">URODEC1_LOCUS3217</name>
</gene>
<dbReference type="SFLD" id="SFLDG01019">
    <property type="entry name" value="Terpene_Cyclase_Like_1_C_Termi"/>
    <property type="match status" value="1"/>
</dbReference>
<proteinExistence type="predicted"/>
<dbReference type="InterPro" id="IPR050148">
    <property type="entry name" value="Terpene_synthase-like"/>
</dbReference>
<keyword evidence="3" id="KW-0460">Magnesium</keyword>
<evidence type="ECO:0000256" key="1">
    <source>
        <dbReference type="ARBA" id="ARBA00001946"/>
    </source>
</evidence>
<dbReference type="InterPro" id="IPR008949">
    <property type="entry name" value="Isoprenoid_synthase_dom_sf"/>
</dbReference>
<keyword evidence="8" id="KW-1185">Reference proteome</keyword>
<sequence>MAAAPARTFPYSSVETLLLSASPAAARSNDQRGRPRGGSIRPSVAASKVLLPSDFDLLQEGLTNIQKILQQQRQNSARETMVTIDNLKRLCIDHYFEEEIQSAMGVCMDLIHSDDLFDATLAFRLMREAGHHVSADDVLRRFTDNSGEFKLSLSKDIRGLLSLHDMSHLDMGEEASLYKAKEFSSKHLASAIRYLEPGLARYVRQSLDHPYHLSLMQYKARHHLSYLQTLPTRDTAMEELAIAEFQLNKKMHQKEMHEVKRWWMDLGLCHEIPVVRDQVLKWYMWPMTILQGSSLSTYRIEATKIISLVYVVDDIFDLVGTPEELSLFTEAIKTWNTAAADLLPSGIRSCYKAIYTSTNEIANIVEEEHGFNPVNHLKNAWAVLFDGFMVEARWLATNQVPTAEDYLRNGTVTSGVPLAFAHIFAMLGYDRSNEAVELADHIPSVISCPAKILRLWDDMGSAEDEAQEGLDGSYRDFYLMENPSCTPGDAEAHMRSLISKEWEELNRECFCRRTFSDSFTQACLNTARMVSVMYSYDKEQRLLVLEDYANMLLL</sequence>
<evidence type="ECO:0000313" key="8">
    <source>
        <dbReference type="Proteomes" id="UP001497457"/>
    </source>
</evidence>
<evidence type="ECO:0000256" key="3">
    <source>
        <dbReference type="ARBA" id="ARBA00022842"/>
    </source>
</evidence>
<dbReference type="Pfam" id="PF01397">
    <property type="entry name" value="Terpene_synth"/>
    <property type="match status" value="1"/>
</dbReference>
<dbReference type="InterPro" id="IPR036965">
    <property type="entry name" value="Terpene_synth_N_sf"/>
</dbReference>
<dbReference type="Gene3D" id="1.10.600.10">
    <property type="entry name" value="Farnesyl Diphosphate Synthase"/>
    <property type="match status" value="1"/>
</dbReference>
<evidence type="ECO:0000259" key="6">
    <source>
        <dbReference type="Pfam" id="PF03936"/>
    </source>
</evidence>
<dbReference type="EMBL" id="OZ075111">
    <property type="protein sequence ID" value="CAL4890365.1"/>
    <property type="molecule type" value="Genomic_DNA"/>
</dbReference>
<name>A0ABC8VGF9_9POAL</name>
<organism evidence="7 8">
    <name type="scientific">Urochloa decumbens</name>
    <dbReference type="NCBI Taxonomy" id="240449"/>
    <lineage>
        <taxon>Eukaryota</taxon>
        <taxon>Viridiplantae</taxon>
        <taxon>Streptophyta</taxon>
        <taxon>Embryophyta</taxon>
        <taxon>Tracheophyta</taxon>
        <taxon>Spermatophyta</taxon>
        <taxon>Magnoliopsida</taxon>
        <taxon>Liliopsida</taxon>
        <taxon>Poales</taxon>
        <taxon>Poaceae</taxon>
        <taxon>PACMAD clade</taxon>
        <taxon>Panicoideae</taxon>
        <taxon>Panicodae</taxon>
        <taxon>Paniceae</taxon>
        <taxon>Melinidinae</taxon>
        <taxon>Urochloa</taxon>
    </lineage>
</organism>
<dbReference type="InterPro" id="IPR005630">
    <property type="entry name" value="Terpene_synthase_metal-bd"/>
</dbReference>
<reference evidence="7 8" key="2">
    <citation type="submission" date="2024-10" db="EMBL/GenBank/DDBJ databases">
        <authorList>
            <person name="Ryan C."/>
        </authorList>
    </citation>
    <scope>NUCLEOTIDE SEQUENCE [LARGE SCALE GENOMIC DNA]</scope>
</reference>
<dbReference type="SUPFAM" id="SSF48576">
    <property type="entry name" value="Terpenoid synthases"/>
    <property type="match status" value="1"/>
</dbReference>
<protein>
    <submittedName>
        <fullName evidence="7">Uncharacterized protein</fullName>
    </submittedName>
</protein>
<evidence type="ECO:0000256" key="2">
    <source>
        <dbReference type="ARBA" id="ARBA00022723"/>
    </source>
</evidence>
<dbReference type="Proteomes" id="UP001497457">
    <property type="component" value="Chromosome 1b"/>
</dbReference>
<evidence type="ECO:0000259" key="5">
    <source>
        <dbReference type="Pfam" id="PF01397"/>
    </source>
</evidence>
<dbReference type="Gene3D" id="1.50.10.130">
    <property type="entry name" value="Terpene synthase, N-terminal domain"/>
    <property type="match status" value="1"/>
</dbReference>
<dbReference type="InterPro" id="IPR034741">
    <property type="entry name" value="Terpene_cyclase-like_1_C"/>
</dbReference>
<dbReference type="GO" id="GO:0016829">
    <property type="term" value="F:lyase activity"/>
    <property type="evidence" value="ECO:0007669"/>
    <property type="project" value="UniProtKB-KW"/>
</dbReference>